<name>Q2ITP0_RHOP2</name>
<dbReference type="KEGG" id="rpb:RPB_3725"/>
<keyword evidence="2" id="KW-1185">Reference proteome</keyword>
<proteinExistence type="predicted"/>
<evidence type="ECO:0000313" key="1">
    <source>
        <dbReference type="EMBL" id="ABD08420.1"/>
    </source>
</evidence>
<gene>
    <name evidence="1" type="ordered locus">RPB_3725</name>
</gene>
<sequence>MTSFSNREVGNAWTSFILGELYESWPMKINLNHLDIGSRTKVAPVRDEEILFDDLISWLEAEGYIRTSPQDAPEGNVFGVALTSKGYEILGNIPDSLSKPLGVRLKEAALEAGKDGAMKAGKESIAALIGMTFGAAIKTLTV</sequence>
<organism evidence="1 2">
    <name type="scientific">Rhodopseudomonas palustris (strain HaA2)</name>
    <dbReference type="NCBI Taxonomy" id="316058"/>
    <lineage>
        <taxon>Bacteria</taxon>
        <taxon>Pseudomonadati</taxon>
        <taxon>Pseudomonadota</taxon>
        <taxon>Alphaproteobacteria</taxon>
        <taxon>Hyphomicrobiales</taxon>
        <taxon>Nitrobacteraceae</taxon>
        <taxon>Rhodopseudomonas</taxon>
    </lineage>
</organism>
<dbReference type="HOGENOM" id="CLU_1721583_0_0_5"/>
<protein>
    <submittedName>
        <fullName evidence="1">Uncharacterized protein</fullName>
    </submittedName>
</protein>
<dbReference type="RefSeq" id="WP_011442604.1">
    <property type="nucleotide sequence ID" value="NC_007778.1"/>
</dbReference>
<dbReference type="Proteomes" id="UP000008809">
    <property type="component" value="Chromosome"/>
</dbReference>
<evidence type="ECO:0000313" key="2">
    <source>
        <dbReference type="Proteomes" id="UP000008809"/>
    </source>
</evidence>
<accession>Q2ITP0</accession>
<dbReference type="EMBL" id="CP000250">
    <property type="protein sequence ID" value="ABD08420.1"/>
    <property type="molecule type" value="Genomic_DNA"/>
</dbReference>
<reference evidence="1 2" key="1">
    <citation type="submission" date="2006-01" db="EMBL/GenBank/DDBJ databases">
        <title>Complete sequence of Rhodopseudomonas palustris HaA2.</title>
        <authorList>
            <consortium name="US DOE Joint Genome Institute"/>
            <person name="Copeland A."/>
            <person name="Lucas S."/>
            <person name="Lapidus A."/>
            <person name="Barry K."/>
            <person name="Detter J.C."/>
            <person name="Glavina T."/>
            <person name="Hammon N."/>
            <person name="Israni S."/>
            <person name="Pitluck S."/>
            <person name="Chain P."/>
            <person name="Malfatti S."/>
            <person name="Shin M."/>
            <person name="Vergez L."/>
            <person name="Schmutz J."/>
            <person name="Larimer F."/>
            <person name="Land M."/>
            <person name="Hauser L."/>
            <person name="Pelletier D.A."/>
            <person name="Kyrpides N."/>
            <person name="Anderson I."/>
            <person name="Oda Y."/>
            <person name="Harwood C.S."/>
            <person name="Richardson P."/>
        </authorList>
    </citation>
    <scope>NUCLEOTIDE SEQUENCE [LARGE SCALE GENOMIC DNA]</scope>
    <source>
        <strain evidence="1 2">HaA2</strain>
    </source>
</reference>
<dbReference type="OrthoDB" id="9154632at2"/>
<dbReference type="AlphaFoldDB" id="Q2ITP0"/>